<sequence>MTVRDYDSRMKDKASKKYGTFSYLPPMDAAGIRRQVDYMIQQGWNCAIEHVEADRAGDDYWYMWKLPLFGERDVDAIMNELTSCREANPANLIRIVGYDNRRQTQGQSMVVYHGA</sequence>
<protein>
    <recommendedName>
        <fullName evidence="3">Ribulose bisphosphate carboxylase small subunit</fullName>
        <shortName evidence="3">RuBisCO small subunit</shortName>
    </recommendedName>
</protein>
<feature type="domain" description="Ribulose bisphosphate carboxylase small subunit" evidence="4">
    <location>
        <begin position="17"/>
        <end position="114"/>
    </location>
</feature>
<keyword evidence="1 3" id="KW-0113">Calvin cycle</keyword>
<reference evidence="5" key="1">
    <citation type="submission" date="2020-03" db="EMBL/GenBank/DDBJ databases">
        <title>Genome of Pelagibius litoralis DSM 21314T.</title>
        <authorList>
            <person name="Wang G."/>
        </authorList>
    </citation>
    <scope>NUCLEOTIDE SEQUENCE</scope>
    <source>
        <strain evidence="5">DSM 21314</strain>
    </source>
</reference>
<comment type="similarity">
    <text evidence="3">Belongs to the RuBisCO small chain family.</text>
</comment>
<evidence type="ECO:0000313" key="5">
    <source>
        <dbReference type="EMBL" id="NIA68532.1"/>
    </source>
</evidence>
<evidence type="ECO:0000259" key="4">
    <source>
        <dbReference type="SMART" id="SM00961"/>
    </source>
</evidence>
<dbReference type="GO" id="GO:0016984">
    <property type="term" value="F:ribulose-bisphosphate carboxylase activity"/>
    <property type="evidence" value="ECO:0007669"/>
    <property type="project" value="UniProtKB-UniRule"/>
</dbReference>
<keyword evidence="2 3" id="KW-0120">Carbon dioxide fixation</keyword>
<evidence type="ECO:0000256" key="3">
    <source>
        <dbReference type="HAMAP-Rule" id="MF_00859"/>
    </source>
</evidence>
<dbReference type="Gene3D" id="3.30.190.10">
    <property type="entry name" value="Ribulose bisphosphate carboxylase, small subunit"/>
    <property type="match status" value="1"/>
</dbReference>
<comment type="miscellaneous">
    <text evidence="3">The basic functional RuBisCO is composed of a large chain homodimer in a 'head-to-tail' conformation. In form I RuBisCO this homodimer is arranged in a barrel-like tetramer with the small subunits forming a tetrameric 'cap' on each end of the 'barrel'.</text>
</comment>
<accession>A0A967C899</accession>
<dbReference type="EMBL" id="JAAQPH010000005">
    <property type="protein sequence ID" value="NIA68532.1"/>
    <property type="molecule type" value="Genomic_DNA"/>
</dbReference>
<dbReference type="PANTHER" id="PTHR31262">
    <property type="entry name" value="RIBULOSE BISPHOSPHATE CARBOXYLASE SMALL CHAIN 1, CHLOROPLASTIC"/>
    <property type="match status" value="1"/>
</dbReference>
<gene>
    <name evidence="3" type="primary">cbbS</name>
    <name evidence="5" type="ORF">HBA54_07995</name>
</gene>
<dbReference type="AlphaFoldDB" id="A0A967C899"/>
<keyword evidence="6" id="KW-1185">Reference proteome</keyword>
<dbReference type="InterPro" id="IPR024681">
    <property type="entry name" value="RuBisCO_ssu"/>
</dbReference>
<dbReference type="Pfam" id="PF00101">
    <property type="entry name" value="RuBisCO_small"/>
    <property type="match status" value="1"/>
</dbReference>
<evidence type="ECO:0000256" key="2">
    <source>
        <dbReference type="ARBA" id="ARBA00023300"/>
    </source>
</evidence>
<comment type="caution">
    <text evidence="5">The sequence shown here is derived from an EMBL/GenBank/DDBJ whole genome shotgun (WGS) entry which is preliminary data.</text>
</comment>
<dbReference type="CDD" id="cd03527">
    <property type="entry name" value="RuBisCO_small"/>
    <property type="match status" value="1"/>
</dbReference>
<dbReference type="SUPFAM" id="SSF55239">
    <property type="entry name" value="RuBisCO, small subunit"/>
    <property type="match status" value="1"/>
</dbReference>
<dbReference type="InterPro" id="IPR000894">
    <property type="entry name" value="RuBisCO_ssu_dom"/>
</dbReference>
<comment type="function">
    <text evidence="3">RuBisCO catalyzes two reactions: the carboxylation of D-ribulose 1,5-bisphosphate, the primary event in carbon dioxide fixation, as well as the oxidative fragmentation of the pentose substrate. Both reactions occur simultaneously and in competition at the same active site. Although the small subunit is not catalytic it is essential for maximal activity.</text>
</comment>
<evidence type="ECO:0000313" key="6">
    <source>
        <dbReference type="Proteomes" id="UP000761264"/>
    </source>
</evidence>
<organism evidence="5 6">
    <name type="scientific">Pelagibius litoralis</name>
    <dbReference type="NCBI Taxonomy" id="374515"/>
    <lineage>
        <taxon>Bacteria</taxon>
        <taxon>Pseudomonadati</taxon>
        <taxon>Pseudomonadota</taxon>
        <taxon>Alphaproteobacteria</taxon>
        <taxon>Rhodospirillales</taxon>
        <taxon>Rhodovibrionaceae</taxon>
        <taxon>Pelagibius</taxon>
    </lineage>
</organism>
<dbReference type="HAMAP" id="MF_00859">
    <property type="entry name" value="RuBisCO_S_bact"/>
    <property type="match status" value="1"/>
</dbReference>
<name>A0A967C899_9PROT</name>
<dbReference type="Proteomes" id="UP000761264">
    <property type="component" value="Unassembled WGS sequence"/>
</dbReference>
<comment type="subunit">
    <text evidence="3">Heterohexadecamer of 8 large and 8 small subunits.</text>
</comment>
<dbReference type="SMART" id="SM00961">
    <property type="entry name" value="RuBisCO_small"/>
    <property type="match status" value="1"/>
</dbReference>
<evidence type="ECO:0000256" key="1">
    <source>
        <dbReference type="ARBA" id="ARBA00022567"/>
    </source>
</evidence>
<dbReference type="GO" id="GO:0019253">
    <property type="term" value="P:reductive pentose-phosphate cycle"/>
    <property type="evidence" value="ECO:0007669"/>
    <property type="project" value="UniProtKB-UniRule"/>
</dbReference>
<proteinExistence type="inferred from homology"/>
<dbReference type="InterPro" id="IPR036385">
    <property type="entry name" value="RuBisCO_ssu_sf"/>
</dbReference>